<dbReference type="Proteomes" id="UP001501725">
    <property type="component" value="Unassembled WGS sequence"/>
</dbReference>
<organism evidence="2 3">
    <name type="scientific">Flaviaesturariibacter amylovorans</name>
    <dbReference type="NCBI Taxonomy" id="1084520"/>
    <lineage>
        <taxon>Bacteria</taxon>
        <taxon>Pseudomonadati</taxon>
        <taxon>Bacteroidota</taxon>
        <taxon>Chitinophagia</taxon>
        <taxon>Chitinophagales</taxon>
        <taxon>Chitinophagaceae</taxon>
        <taxon>Flaviaestuariibacter</taxon>
    </lineage>
</organism>
<dbReference type="EMBL" id="BAABGY010000016">
    <property type="protein sequence ID" value="GAA4342111.1"/>
    <property type="molecule type" value="Genomic_DNA"/>
</dbReference>
<proteinExistence type="predicted"/>
<protein>
    <submittedName>
        <fullName evidence="2">DUF2306 domain-containing protein</fullName>
    </submittedName>
</protein>
<dbReference type="InterPro" id="IPR018750">
    <property type="entry name" value="DUF2306_membrane"/>
</dbReference>
<comment type="caution">
    <text evidence="2">The sequence shown here is derived from an EMBL/GenBank/DDBJ whole genome shotgun (WGS) entry which is preliminary data.</text>
</comment>
<feature type="transmembrane region" description="Helical" evidence="1">
    <location>
        <begin position="161"/>
        <end position="182"/>
    </location>
</feature>
<feature type="transmembrane region" description="Helical" evidence="1">
    <location>
        <begin position="70"/>
        <end position="89"/>
    </location>
</feature>
<evidence type="ECO:0000313" key="3">
    <source>
        <dbReference type="Proteomes" id="UP001501725"/>
    </source>
</evidence>
<feature type="transmembrane region" description="Helical" evidence="1">
    <location>
        <begin position="95"/>
        <end position="112"/>
    </location>
</feature>
<sequence>MTAIVLQYLPAGTDTAFLGIKQDYIAIPGYLAAFYVHVFTGILALPAGLTQFSGTLRKSYPGLHRAQGKFYVAAILGLAAPSGLYIGIFANGGPASQLAFVLLALLWFWTTLKAYTTIRAGNVRAHEAWMLRSFALTLSALTLRAWKWAIVGLFHPPPMDVYRIVAWLGWTLNLAIAEYLIFKKQRP</sequence>
<keyword evidence="3" id="KW-1185">Reference proteome</keyword>
<keyword evidence="1" id="KW-1133">Transmembrane helix</keyword>
<name>A0ABP8HP57_9BACT</name>
<dbReference type="Pfam" id="PF10067">
    <property type="entry name" value="DUF2306"/>
    <property type="match status" value="1"/>
</dbReference>
<feature type="transmembrane region" description="Helical" evidence="1">
    <location>
        <begin position="27"/>
        <end position="49"/>
    </location>
</feature>
<gene>
    <name evidence="2" type="ORF">GCM10023184_41180</name>
</gene>
<keyword evidence="1" id="KW-0812">Transmembrane</keyword>
<reference evidence="3" key="1">
    <citation type="journal article" date="2019" name="Int. J. Syst. Evol. Microbiol.">
        <title>The Global Catalogue of Microorganisms (GCM) 10K type strain sequencing project: providing services to taxonomists for standard genome sequencing and annotation.</title>
        <authorList>
            <consortium name="The Broad Institute Genomics Platform"/>
            <consortium name="The Broad Institute Genome Sequencing Center for Infectious Disease"/>
            <person name="Wu L."/>
            <person name="Ma J."/>
        </authorList>
    </citation>
    <scope>NUCLEOTIDE SEQUENCE [LARGE SCALE GENOMIC DNA]</scope>
    <source>
        <strain evidence="3">JCM 17919</strain>
    </source>
</reference>
<evidence type="ECO:0000256" key="1">
    <source>
        <dbReference type="SAM" id="Phobius"/>
    </source>
</evidence>
<evidence type="ECO:0000313" key="2">
    <source>
        <dbReference type="EMBL" id="GAA4342111.1"/>
    </source>
</evidence>
<accession>A0ABP8HP57</accession>
<feature type="transmembrane region" description="Helical" evidence="1">
    <location>
        <begin position="133"/>
        <end position="155"/>
    </location>
</feature>
<keyword evidence="1" id="KW-0472">Membrane</keyword>